<organism evidence="2 3">
    <name type="scientific">Paeniglutamicibacter cryotolerans</name>
    <dbReference type="NCBI Taxonomy" id="670079"/>
    <lineage>
        <taxon>Bacteria</taxon>
        <taxon>Bacillati</taxon>
        <taxon>Actinomycetota</taxon>
        <taxon>Actinomycetes</taxon>
        <taxon>Micrococcales</taxon>
        <taxon>Micrococcaceae</taxon>
        <taxon>Paeniglutamicibacter</taxon>
    </lineage>
</organism>
<dbReference type="Proteomes" id="UP000523000">
    <property type="component" value="Unassembled WGS sequence"/>
</dbReference>
<dbReference type="Gene3D" id="3.40.50.11780">
    <property type="match status" value="1"/>
</dbReference>
<sequence>MRIQPPGISGPVRPNATATGPDGTATCIALTGGGDGEPITAADLATEPGMEEALLGIYALDRVDALNLMAIPPPGPEPAGDPSWPALVKAAGTYCATRRAILILDPPATWTGIEEVQAAAGAGAIPRDADTALYFPRVLMPDPLSGNQPAPFGPSGVMAGIMARTDATRGAWGAPAGIQATLSGVTGLEHVPTDAALGRLAQAGIKALHLLPGVGPVAWGARTTIDARTSGPEWKYLPLRRLALHLEQSILAGRQWAALEPAGETLRKLLRLEVTAFMQDLFIRGAFQASTPNQAYFVRCGADTTTPEDATRGEANVIVGFASLKTSEFMLLRLVLRAGRAPGG</sequence>
<protein>
    <submittedName>
        <fullName evidence="2">Phage tail sheath protein FI</fullName>
    </submittedName>
</protein>
<feature type="region of interest" description="Disordered" evidence="1">
    <location>
        <begin position="1"/>
        <end position="22"/>
    </location>
</feature>
<evidence type="ECO:0000313" key="3">
    <source>
        <dbReference type="Proteomes" id="UP000523000"/>
    </source>
</evidence>
<accession>A0A839QTU2</accession>
<dbReference type="InterPro" id="IPR052042">
    <property type="entry name" value="Tail_sheath_structural"/>
</dbReference>
<dbReference type="EMBL" id="JACHVS010000002">
    <property type="protein sequence ID" value="MBB2997386.1"/>
    <property type="molecule type" value="Genomic_DNA"/>
</dbReference>
<comment type="caution">
    <text evidence="2">The sequence shown here is derived from an EMBL/GenBank/DDBJ whole genome shotgun (WGS) entry which is preliminary data.</text>
</comment>
<reference evidence="2 3" key="1">
    <citation type="submission" date="2020-08" db="EMBL/GenBank/DDBJ databases">
        <title>Sequencing the genomes of 1000 actinobacteria strains.</title>
        <authorList>
            <person name="Klenk H.-P."/>
        </authorList>
    </citation>
    <scope>NUCLEOTIDE SEQUENCE [LARGE SCALE GENOMIC DNA]</scope>
    <source>
        <strain evidence="2 3">DSM 22826</strain>
    </source>
</reference>
<dbReference type="PANTHER" id="PTHR35861">
    <property type="match status" value="1"/>
</dbReference>
<dbReference type="AlphaFoldDB" id="A0A839QTU2"/>
<name>A0A839QTU2_9MICC</name>
<dbReference type="PANTHER" id="PTHR35861:SF1">
    <property type="entry name" value="PHAGE TAIL SHEATH PROTEIN"/>
    <property type="match status" value="1"/>
</dbReference>
<evidence type="ECO:0000256" key="1">
    <source>
        <dbReference type="SAM" id="MobiDB-lite"/>
    </source>
</evidence>
<dbReference type="RefSeq" id="WP_183512934.1">
    <property type="nucleotide sequence ID" value="NZ_BAABGK010000018.1"/>
</dbReference>
<keyword evidence="3" id="KW-1185">Reference proteome</keyword>
<proteinExistence type="predicted"/>
<gene>
    <name evidence="2" type="ORF">E9229_003633</name>
</gene>
<evidence type="ECO:0000313" key="2">
    <source>
        <dbReference type="EMBL" id="MBB2997386.1"/>
    </source>
</evidence>